<gene>
    <name evidence="3" type="ORF">HLH36_16290</name>
</gene>
<dbReference type="Proteomes" id="UP000559860">
    <property type="component" value="Unassembled WGS sequence"/>
</dbReference>
<reference evidence="3 4" key="1">
    <citation type="submission" date="2020-04" db="EMBL/GenBank/DDBJ databases">
        <title>Description of novel Gluconacetobacter.</title>
        <authorList>
            <person name="Sombolestani A."/>
        </authorList>
    </citation>
    <scope>NUCLEOTIDE SEQUENCE [LARGE SCALE GENOMIC DNA]</scope>
    <source>
        <strain evidence="3 4">LMG 27801</strain>
    </source>
</reference>
<dbReference type="Pfam" id="PF00857">
    <property type="entry name" value="Isochorismatase"/>
    <property type="match status" value="1"/>
</dbReference>
<evidence type="ECO:0000313" key="3">
    <source>
        <dbReference type="EMBL" id="MBB2169884.1"/>
    </source>
</evidence>
<dbReference type="Gene3D" id="3.40.50.850">
    <property type="entry name" value="Isochorismatase-like"/>
    <property type="match status" value="1"/>
</dbReference>
<evidence type="ECO:0000256" key="1">
    <source>
        <dbReference type="ARBA" id="ARBA00022801"/>
    </source>
</evidence>
<keyword evidence="4" id="KW-1185">Reference proteome</keyword>
<proteinExistence type="predicted"/>
<accession>A0A7W4IVL8</accession>
<dbReference type="InterPro" id="IPR050272">
    <property type="entry name" value="Isochorismatase-like_hydrls"/>
</dbReference>
<protein>
    <submittedName>
        <fullName evidence="3">Cysteine hydrolase</fullName>
    </submittedName>
</protein>
<dbReference type="GO" id="GO:0016787">
    <property type="term" value="F:hydrolase activity"/>
    <property type="evidence" value="ECO:0007669"/>
    <property type="project" value="UniProtKB-KW"/>
</dbReference>
<dbReference type="InterPro" id="IPR000868">
    <property type="entry name" value="Isochorismatase-like_dom"/>
</dbReference>
<feature type="domain" description="Isochorismatase-like" evidence="2">
    <location>
        <begin position="3"/>
        <end position="148"/>
    </location>
</feature>
<dbReference type="PANTHER" id="PTHR43540:SF14">
    <property type="entry name" value="ISOCHORISMATASE"/>
    <property type="match status" value="1"/>
</dbReference>
<name>A0A7W4IVL8_9PROT</name>
<comment type="caution">
    <text evidence="3">The sequence shown here is derived from an EMBL/GenBank/DDBJ whole genome shotgun (WGS) entry which is preliminary data.</text>
</comment>
<evidence type="ECO:0000313" key="4">
    <source>
        <dbReference type="Proteomes" id="UP000559860"/>
    </source>
</evidence>
<dbReference type="RefSeq" id="WP_182987367.1">
    <property type="nucleotide sequence ID" value="NZ_JABEQD010000014.1"/>
</dbReference>
<dbReference type="AlphaFoldDB" id="A0A7W4IVL8"/>
<dbReference type="InterPro" id="IPR036380">
    <property type="entry name" value="Isochorismatase-like_sf"/>
</dbReference>
<dbReference type="SUPFAM" id="SSF52499">
    <property type="entry name" value="Isochorismatase-like hydrolases"/>
    <property type="match status" value="1"/>
</dbReference>
<evidence type="ECO:0000259" key="2">
    <source>
        <dbReference type="Pfam" id="PF00857"/>
    </source>
</evidence>
<dbReference type="PANTHER" id="PTHR43540">
    <property type="entry name" value="PEROXYUREIDOACRYLATE/UREIDOACRYLATE AMIDOHYDROLASE-RELATED"/>
    <property type="match status" value="1"/>
</dbReference>
<dbReference type="CDD" id="cd01014">
    <property type="entry name" value="nicotinamidase_related"/>
    <property type="match status" value="1"/>
</dbReference>
<sequence>MTTALLIIDLQRAILTGLAHADRQSSIDARLDAVAARLGRMKHAAEASGIPVILVQHDGNAGHRLAVGTTGWLFRDEIAPRDDTLIVHKRSCDSFHDTDLSERLAELGVDRLIIGGCMTQFCIDTTTRRAVSLGFDVLLLSDGHTTADFGPLTAEQIVDHHNRLLSGFDAGSRTVRVVPSDTVRFPMN</sequence>
<dbReference type="EMBL" id="JABEQD010000014">
    <property type="protein sequence ID" value="MBB2169884.1"/>
    <property type="molecule type" value="Genomic_DNA"/>
</dbReference>
<keyword evidence="1 3" id="KW-0378">Hydrolase</keyword>
<organism evidence="3 4">
    <name type="scientific">Gluconacetobacter aggeris</name>
    <dbReference type="NCBI Taxonomy" id="1286186"/>
    <lineage>
        <taxon>Bacteria</taxon>
        <taxon>Pseudomonadati</taxon>
        <taxon>Pseudomonadota</taxon>
        <taxon>Alphaproteobacteria</taxon>
        <taxon>Acetobacterales</taxon>
        <taxon>Acetobacteraceae</taxon>
        <taxon>Gluconacetobacter</taxon>
    </lineage>
</organism>